<evidence type="ECO:0000313" key="3">
    <source>
        <dbReference type="Proteomes" id="UP001314205"/>
    </source>
</evidence>
<gene>
    <name evidence="2" type="ORF">PARMNEM_LOCUS8757</name>
</gene>
<dbReference type="InterPro" id="IPR051320">
    <property type="entry name" value="Viral_Replic_Matur_Polypro"/>
</dbReference>
<accession>A0AAV1KZT5</accession>
<dbReference type="SUPFAM" id="SSF56672">
    <property type="entry name" value="DNA/RNA polymerases"/>
    <property type="match status" value="1"/>
</dbReference>
<dbReference type="PANTHER" id="PTHR33064:SF37">
    <property type="entry name" value="RIBONUCLEASE H"/>
    <property type="match status" value="1"/>
</dbReference>
<name>A0AAV1KZT5_9NEOP</name>
<dbReference type="AlphaFoldDB" id="A0AAV1KZT5"/>
<evidence type="ECO:0000313" key="2">
    <source>
        <dbReference type="EMBL" id="CAK1588070.1"/>
    </source>
</evidence>
<sequence>MDIFRSGGTLKDTVVLAYLDDLLVISEGNLDVHMEDLQLVFDRLRQFGLRANSEKCSFAYTEVKYLDHFWTPEGIKPDDTKIKRYLL</sequence>
<comment type="caution">
    <text evidence="2">The sequence shown here is derived from an EMBL/GenBank/DDBJ whole genome shotgun (WGS) entry which is preliminary data.</text>
</comment>
<dbReference type="Gene3D" id="3.30.70.270">
    <property type="match status" value="1"/>
</dbReference>
<dbReference type="PANTHER" id="PTHR33064">
    <property type="entry name" value="POL PROTEIN"/>
    <property type="match status" value="1"/>
</dbReference>
<feature type="domain" description="Reverse transcriptase" evidence="1">
    <location>
        <begin position="1"/>
        <end position="70"/>
    </location>
</feature>
<dbReference type="Pfam" id="PF00078">
    <property type="entry name" value="RVT_1"/>
    <property type="match status" value="1"/>
</dbReference>
<reference evidence="2 3" key="1">
    <citation type="submission" date="2023-11" db="EMBL/GenBank/DDBJ databases">
        <authorList>
            <person name="Hedman E."/>
            <person name="Englund M."/>
            <person name="Stromberg M."/>
            <person name="Nyberg Akerstrom W."/>
            <person name="Nylinder S."/>
            <person name="Jareborg N."/>
            <person name="Kallberg Y."/>
            <person name="Kronander E."/>
        </authorList>
    </citation>
    <scope>NUCLEOTIDE SEQUENCE [LARGE SCALE GENOMIC DNA]</scope>
</reference>
<evidence type="ECO:0000259" key="1">
    <source>
        <dbReference type="PROSITE" id="PS50878"/>
    </source>
</evidence>
<organism evidence="2 3">
    <name type="scientific">Parnassius mnemosyne</name>
    <name type="common">clouded apollo</name>
    <dbReference type="NCBI Taxonomy" id="213953"/>
    <lineage>
        <taxon>Eukaryota</taxon>
        <taxon>Metazoa</taxon>
        <taxon>Ecdysozoa</taxon>
        <taxon>Arthropoda</taxon>
        <taxon>Hexapoda</taxon>
        <taxon>Insecta</taxon>
        <taxon>Pterygota</taxon>
        <taxon>Neoptera</taxon>
        <taxon>Endopterygota</taxon>
        <taxon>Lepidoptera</taxon>
        <taxon>Glossata</taxon>
        <taxon>Ditrysia</taxon>
        <taxon>Papilionoidea</taxon>
        <taxon>Papilionidae</taxon>
        <taxon>Parnassiinae</taxon>
        <taxon>Parnassini</taxon>
        <taxon>Parnassius</taxon>
        <taxon>Driopa</taxon>
    </lineage>
</organism>
<dbReference type="Proteomes" id="UP001314205">
    <property type="component" value="Unassembled WGS sequence"/>
</dbReference>
<protein>
    <recommendedName>
        <fullName evidence="1">Reverse transcriptase domain-containing protein</fullName>
    </recommendedName>
</protein>
<proteinExistence type="predicted"/>
<dbReference type="GO" id="GO:0071897">
    <property type="term" value="P:DNA biosynthetic process"/>
    <property type="evidence" value="ECO:0007669"/>
    <property type="project" value="UniProtKB-ARBA"/>
</dbReference>
<dbReference type="EMBL" id="CAVLGL010000082">
    <property type="protein sequence ID" value="CAK1588070.1"/>
    <property type="molecule type" value="Genomic_DNA"/>
</dbReference>
<dbReference type="PROSITE" id="PS50878">
    <property type="entry name" value="RT_POL"/>
    <property type="match status" value="1"/>
</dbReference>
<dbReference type="InterPro" id="IPR000477">
    <property type="entry name" value="RT_dom"/>
</dbReference>
<keyword evidence="3" id="KW-1185">Reference proteome</keyword>
<dbReference type="InterPro" id="IPR043128">
    <property type="entry name" value="Rev_trsase/Diguanyl_cyclase"/>
</dbReference>
<dbReference type="InterPro" id="IPR043502">
    <property type="entry name" value="DNA/RNA_pol_sf"/>
</dbReference>